<feature type="domain" description="C2H2-type" evidence="10">
    <location>
        <begin position="1311"/>
        <end position="1340"/>
    </location>
</feature>
<feature type="compositionally biased region" description="Low complexity" evidence="9">
    <location>
        <begin position="1"/>
        <end position="17"/>
    </location>
</feature>
<feature type="compositionally biased region" description="Basic residues" evidence="9">
    <location>
        <begin position="160"/>
        <end position="171"/>
    </location>
</feature>
<dbReference type="STRING" id="667725.A0A0L0FVF9"/>
<dbReference type="FunFam" id="3.30.160.60:FF:002343">
    <property type="entry name" value="Zinc finger protein 33A"/>
    <property type="match status" value="1"/>
</dbReference>
<feature type="region of interest" description="Disordered" evidence="9">
    <location>
        <begin position="113"/>
        <end position="180"/>
    </location>
</feature>
<dbReference type="PANTHER" id="PTHR14003">
    <property type="entry name" value="TRANSCRIPTIONAL REPRESSOR PROTEIN YY"/>
    <property type="match status" value="1"/>
</dbReference>
<dbReference type="Proteomes" id="UP000054560">
    <property type="component" value="Unassembled WGS sequence"/>
</dbReference>
<keyword evidence="4 8" id="KW-0863">Zinc-finger</keyword>
<keyword evidence="7" id="KW-0539">Nucleus</keyword>
<dbReference type="InterPro" id="IPR036236">
    <property type="entry name" value="Znf_C2H2_sf"/>
</dbReference>
<dbReference type="GO" id="GO:0000981">
    <property type="term" value="F:DNA-binding transcription factor activity, RNA polymerase II-specific"/>
    <property type="evidence" value="ECO:0007669"/>
    <property type="project" value="TreeGrafter"/>
</dbReference>
<evidence type="ECO:0000256" key="1">
    <source>
        <dbReference type="ARBA" id="ARBA00004123"/>
    </source>
</evidence>
<dbReference type="GO" id="GO:0000785">
    <property type="term" value="C:chromatin"/>
    <property type="evidence" value="ECO:0007669"/>
    <property type="project" value="TreeGrafter"/>
</dbReference>
<feature type="compositionally biased region" description="Low complexity" evidence="9">
    <location>
        <begin position="875"/>
        <end position="919"/>
    </location>
</feature>
<feature type="compositionally biased region" description="Polar residues" evidence="9">
    <location>
        <begin position="76"/>
        <end position="85"/>
    </location>
</feature>
<feature type="region of interest" description="Disordered" evidence="9">
    <location>
        <begin position="864"/>
        <end position="949"/>
    </location>
</feature>
<feature type="region of interest" description="Disordered" evidence="9">
    <location>
        <begin position="200"/>
        <end position="263"/>
    </location>
</feature>
<feature type="region of interest" description="Disordered" evidence="9">
    <location>
        <begin position="357"/>
        <end position="394"/>
    </location>
</feature>
<feature type="compositionally biased region" description="Polar residues" evidence="9">
    <location>
        <begin position="1214"/>
        <end position="1225"/>
    </location>
</feature>
<dbReference type="FunFam" id="3.30.160.60:FF:001102">
    <property type="entry name" value="Transcription factor IIIA"/>
    <property type="match status" value="2"/>
</dbReference>
<feature type="compositionally biased region" description="Polar residues" evidence="9">
    <location>
        <begin position="806"/>
        <end position="824"/>
    </location>
</feature>
<keyword evidence="12" id="KW-1185">Reference proteome</keyword>
<feature type="compositionally biased region" description="Low complexity" evidence="9">
    <location>
        <begin position="1226"/>
        <end position="1247"/>
    </location>
</feature>
<dbReference type="SUPFAM" id="SSF57667">
    <property type="entry name" value="beta-beta-alpha zinc fingers"/>
    <property type="match status" value="3"/>
</dbReference>
<feature type="region of interest" description="Disordered" evidence="9">
    <location>
        <begin position="1002"/>
        <end position="1304"/>
    </location>
</feature>
<dbReference type="Gene3D" id="3.30.160.60">
    <property type="entry name" value="Classic Zinc Finger"/>
    <property type="match status" value="6"/>
</dbReference>
<feature type="region of interest" description="Disordered" evidence="9">
    <location>
        <begin position="407"/>
        <end position="426"/>
    </location>
</feature>
<feature type="compositionally biased region" description="Polar residues" evidence="9">
    <location>
        <begin position="785"/>
        <end position="798"/>
    </location>
</feature>
<evidence type="ECO:0000256" key="5">
    <source>
        <dbReference type="ARBA" id="ARBA00022833"/>
    </source>
</evidence>
<dbReference type="InterPro" id="IPR013087">
    <property type="entry name" value="Znf_C2H2_type"/>
</dbReference>
<feature type="compositionally biased region" description="Polar residues" evidence="9">
    <location>
        <begin position="935"/>
        <end position="946"/>
    </location>
</feature>
<dbReference type="GO" id="GO:0000978">
    <property type="term" value="F:RNA polymerase II cis-regulatory region sequence-specific DNA binding"/>
    <property type="evidence" value="ECO:0007669"/>
    <property type="project" value="TreeGrafter"/>
</dbReference>
<keyword evidence="5" id="KW-0862">Zinc</keyword>
<dbReference type="RefSeq" id="XP_014153830.1">
    <property type="nucleotide sequence ID" value="XM_014298355.1"/>
</dbReference>
<keyword evidence="6" id="KW-0238">DNA-binding</keyword>
<feature type="compositionally biased region" description="Basic residues" evidence="9">
    <location>
        <begin position="745"/>
        <end position="755"/>
    </location>
</feature>
<proteinExistence type="predicted"/>
<accession>A0A0L0FVF9</accession>
<dbReference type="GO" id="GO:0005667">
    <property type="term" value="C:transcription regulator complex"/>
    <property type="evidence" value="ECO:0007669"/>
    <property type="project" value="TreeGrafter"/>
</dbReference>
<feature type="compositionally biased region" description="Polar residues" evidence="9">
    <location>
        <begin position="385"/>
        <end position="394"/>
    </location>
</feature>
<sequence length="1530" mass="168414">MQHPIVQQQHQQPVRMRSSVCPDDTEIYNVQDSERGGEIDNVQSRQARQPEGGQKQTGPVSTFAGRPFGSSPAIRQGQSSDHCGQRQSLNISAQLTSERTSAAIHQHPYEHTPEWCSQVHHKGQIRSQSSYHNLQQTQSQPPQAAPNRQNSNGYSGGHLHTGHNHVQRHHSMGQQQKREVMSLNQDQVQAYAQQNFAQPEHMHSNPHQHRQRTFHHAPMRQRQRVPHVPLSVSVSEKPMQKRKVAPTSSSEQSSSESFDDVRPHQTQYAATGVVGANMPRHLQFKRGIEHRENEFSRHVGTTDAVLDQRGSTRTGTLPCSCGQSNGTGLQQSIHMIPNSNGHNMCSTEQVPLRQSEGDGANCRIIGGSISTEVPSGSGSGSGSGNDNNNEHASSQVKFQRLNGPHKIQETSNQQRSESSGMPGDVNSQTQAMKLQANAGSGMNPNLYFGGNGGGSSTERQSGSNGSNSDEQERTNTQPRVTSMGNYFMQTLSRDARVSEEQTASAGSNSEEQKIQTCQHNLAYNRQQTCTCNHSMNTQPKSNTESMQHEMVMGMDSSAQRTGSARQEVQQWQASSSNRGGGAFPIRTGFTAKDDASGQLDVQRQPARTKRRSPGPDQPTHDHDQVHHQQCHVQSHIQQFRFPDMFVSTASDGRSGESQQTLHGGKGECARGPFAPLHNSEPKTAGPNATANSNSVNTLQGDRAMLPNQDLFQEMYQHRQHHNECQCQQQEQHQHQHQQHQEQHQHQHQQHQHQQLHRGINQVMSRPPPRAISAPGAAGGRDISRSDSTNSDSFESGWSASIEMGYNPTSSGNLNQQMGPSQSQIKFAGGPQERQHVIMYHGSVPNGTRIANGNKTASVYANNTQERARDGDFTDLQTTSQGSTSEEGLSSSEDGFKLQSELQQQAQNQNQQQSQSQSQSRNMVLDGNGGAHVGHQAQQREGLSSGTCVPIPNDNLNTAVESHEVSNRGEAHLQTNNGQNICLSASMDPSQRTRNMYNNSATVQEQQLSQEASMHQHYQPQQQRHQEQRRQQHQNVNQRGAHGPPPPAAAVDGGGGGGNMSSSDVTNSDTFESSSSGSASMQYNTETSGNRDQQSIPSQNQRHYAEGLVERQNTSFYSEPPQARNGEFEDMQKTSNSQTSEEVPVSSEASTDSQLKKEQPRLQCQLQKLVDTQDQVSTEVQEDSSTGEDRSQTTDEMTVDSKRAQQSDKADVSQMELNNPNSRTLPTSNTMSTTGSSDGSSSQGASNTPTTMEEDNNATDTGKNKLASEKPWKESDGVASASTNTGDDSSNKVEKSEAAENTSTKIAGSRVHACTWEGCSKSFLRLDHFRRHMKTHTGQKPFACTWEGCDKRFNQTNNLTRHLKTHTGEKPYLCPWEGCNKRLGEASNLTRHLRLHTGRKPFPCTWEGCGKSFADASYLSAHMRVHARSGVFKCTWEGCEKTFAAPSYVRRHLRTHTNEQPYECQTCGKRFNQGSNLSRHMRTHKAGDGSSVATKSASSGSKSELTDTPRDSAKGTVHRVKKGKAKPKVKV</sequence>
<feature type="compositionally biased region" description="Polar residues" evidence="9">
    <location>
        <begin position="409"/>
        <end position="426"/>
    </location>
</feature>
<evidence type="ECO:0000256" key="6">
    <source>
        <dbReference type="ARBA" id="ARBA00023125"/>
    </source>
</evidence>
<dbReference type="GO" id="GO:0008270">
    <property type="term" value="F:zinc ion binding"/>
    <property type="evidence" value="ECO:0007669"/>
    <property type="project" value="UniProtKB-KW"/>
</dbReference>
<dbReference type="GeneID" id="25908203"/>
<evidence type="ECO:0000259" key="10">
    <source>
        <dbReference type="PROSITE" id="PS50157"/>
    </source>
</evidence>
<feature type="compositionally biased region" description="Polar residues" evidence="9">
    <location>
        <begin position="1002"/>
        <end position="1012"/>
    </location>
</feature>
<feature type="compositionally biased region" description="Low complexity" evidence="9">
    <location>
        <begin position="1488"/>
        <end position="1502"/>
    </location>
</feature>
<evidence type="ECO:0000256" key="2">
    <source>
        <dbReference type="ARBA" id="ARBA00022723"/>
    </source>
</evidence>
<dbReference type="PANTHER" id="PTHR14003:SF19">
    <property type="entry name" value="YY2 TRANSCRIPTION FACTOR"/>
    <property type="match status" value="1"/>
</dbReference>
<comment type="subcellular location">
    <subcellularLocation>
        <location evidence="1">Nucleus</location>
    </subcellularLocation>
</comment>
<dbReference type="Pfam" id="PF00096">
    <property type="entry name" value="zf-C2H2"/>
    <property type="match status" value="4"/>
</dbReference>
<feature type="compositionally biased region" description="Basic and acidic residues" evidence="9">
    <location>
        <begin position="1503"/>
        <end position="1512"/>
    </location>
</feature>
<feature type="region of interest" description="Disordered" evidence="9">
    <location>
        <begin position="647"/>
        <end position="695"/>
    </location>
</feature>
<feature type="compositionally biased region" description="Basic and acidic residues" evidence="9">
    <location>
        <begin position="1261"/>
        <end position="1275"/>
    </location>
</feature>
<feature type="compositionally biased region" description="Polar residues" evidence="9">
    <location>
        <begin position="456"/>
        <end position="481"/>
    </location>
</feature>
<dbReference type="SMART" id="SM00355">
    <property type="entry name" value="ZnF_C2H2"/>
    <property type="match status" value="6"/>
</dbReference>
<evidence type="ECO:0000256" key="9">
    <source>
        <dbReference type="SAM" id="MobiDB-lite"/>
    </source>
</evidence>
<feature type="compositionally biased region" description="Polar residues" evidence="9">
    <location>
        <begin position="1161"/>
        <end position="1178"/>
    </location>
</feature>
<evidence type="ECO:0000313" key="12">
    <source>
        <dbReference type="Proteomes" id="UP000054560"/>
    </source>
</evidence>
<protein>
    <recommendedName>
        <fullName evidence="10">C2H2-type domain-containing protein</fullName>
    </recommendedName>
</protein>
<feature type="domain" description="C2H2-type" evidence="10">
    <location>
        <begin position="1431"/>
        <end position="1460"/>
    </location>
</feature>
<feature type="compositionally biased region" description="Basic and acidic residues" evidence="9">
    <location>
        <begin position="1186"/>
        <end position="1210"/>
    </location>
</feature>
<feature type="region of interest" description="Disordered" evidence="9">
    <location>
        <begin position="1479"/>
        <end position="1530"/>
    </location>
</feature>
<evidence type="ECO:0000256" key="8">
    <source>
        <dbReference type="PROSITE-ProRule" id="PRU00042"/>
    </source>
</evidence>
<dbReference type="PROSITE" id="PS50157">
    <property type="entry name" value="ZINC_FINGER_C2H2_2"/>
    <property type="match status" value="6"/>
</dbReference>
<feature type="domain" description="C2H2-type" evidence="10">
    <location>
        <begin position="1461"/>
        <end position="1488"/>
    </location>
</feature>
<feature type="compositionally biased region" description="Basic and acidic residues" evidence="9">
    <location>
        <begin position="1288"/>
        <end position="1297"/>
    </location>
</feature>
<keyword evidence="3" id="KW-0677">Repeat</keyword>
<organism evidence="11 12">
    <name type="scientific">Sphaeroforma arctica JP610</name>
    <dbReference type="NCBI Taxonomy" id="667725"/>
    <lineage>
        <taxon>Eukaryota</taxon>
        <taxon>Ichthyosporea</taxon>
        <taxon>Ichthyophonida</taxon>
        <taxon>Sphaeroforma</taxon>
    </lineage>
</organism>
<dbReference type="PROSITE" id="PS00028">
    <property type="entry name" value="ZINC_FINGER_C2H2_1"/>
    <property type="match status" value="6"/>
</dbReference>
<feature type="compositionally biased region" description="Polar residues" evidence="9">
    <location>
        <begin position="1132"/>
        <end position="1152"/>
    </location>
</feature>
<dbReference type="GO" id="GO:0031519">
    <property type="term" value="C:PcG protein complex"/>
    <property type="evidence" value="ECO:0007669"/>
    <property type="project" value="TreeGrafter"/>
</dbReference>
<evidence type="ECO:0000256" key="3">
    <source>
        <dbReference type="ARBA" id="ARBA00022737"/>
    </source>
</evidence>
<dbReference type="OrthoDB" id="5062908at2759"/>
<evidence type="ECO:0000256" key="4">
    <source>
        <dbReference type="ARBA" id="ARBA00022771"/>
    </source>
</evidence>
<evidence type="ECO:0000256" key="7">
    <source>
        <dbReference type="ARBA" id="ARBA00023242"/>
    </source>
</evidence>
<feature type="compositionally biased region" description="Polar residues" evidence="9">
    <location>
        <begin position="686"/>
        <end position="695"/>
    </location>
</feature>
<feature type="compositionally biased region" description="Polar residues" evidence="9">
    <location>
        <begin position="558"/>
        <end position="577"/>
    </location>
</feature>
<feature type="compositionally biased region" description="Polar residues" evidence="9">
    <location>
        <begin position="125"/>
        <end position="134"/>
    </location>
</feature>
<feature type="region of interest" description="Disordered" evidence="9">
    <location>
        <begin position="438"/>
        <end position="481"/>
    </location>
</feature>
<dbReference type="eggNOG" id="KOG1721">
    <property type="taxonomic scope" value="Eukaryota"/>
</dbReference>
<feature type="domain" description="C2H2-type" evidence="10">
    <location>
        <begin position="1401"/>
        <end position="1426"/>
    </location>
</feature>
<dbReference type="FunFam" id="3.30.160.60:FF:000275">
    <property type="entry name" value="zinc finger protein 90 homolog"/>
    <property type="match status" value="1"/>
</dbReference>
<evidence type="ECO:0000313" key="11">
    <source>
        <dbReference type="EMBL" id="KNC79928.1"/>
    </source>
</evidence>
<feature type="region of interest" description="Disordered" evidence="9">
    <location>
        <begin position="558"/>
        <end position="633"/>
    </location>
</feature>
<dbReference type="FunFam" id="3.30.160.60:FF:000007">
    <property type="entry name" value="Basic krueppel-like factor 3"/>
    <property type="match status" value="1"/>
</dbReference>
<dbReference type="EMBL" id="KQ242223">
    <property type="protein sequence ID" value="KNC79928.1"/>
    <property type="molecule type" value="Genomic_DNA"/>
</dbReference>
<feature type="domain" description="C2H2-type" evidence="10">
    <location>
        <begin position="1341"/>
        <end position="1370"/>
    </location>
</feature>
<name>A0A0L0FVF9_9EUKA</name>
<gene>
    <name evidence="11" type="ORF">SARC_07699</name>
</gene>
<feature type="compositionally biased region" description="Low complexity" evidence="9">
    <location>
        <begin position="135"/>
        <end position="146"/>
    </location>
</feature>
<feature type="region of interest" description="Disordered" evidence="9">
    <location>
        <begin position="725"/>
        <end position="829"/>
    </location>
</feature>
<reference evidence="11 12" key="1">
    <citation type="submission" date="2011-02" db="EMBL/GenBank/DDBJ databases">
        <title>The Genome Sequence of Sphaeroforma arctica JP610.</title>
        <authorList>
            <consortium name="The Broad Institute Genome Sequencing Platform"/>
            <person name="Russ C."/>
            <person name="Cuomo C."/>
            <person name="Young S.K."/>
            <person name="Zeng Q."/>
            <person name="Gargeya S."/>
            <person name="Alvarado L."/>
            <person name="Berlin A."/>
            <person name="Chapman S.B."/>
            <person name="Chen Z."/>
            <person name="Freedman E."/>
            <person name="Gellesch M."/>
            <person name="Goldberg J."/>
            <person name="Griggs A."/>
            <person name="Gujja S."/>
            <person name="Heilman E."/>
            <person name="Heiman D."/>
            <person name="Howarth C."/>
            <person name="Mehta T."/>
            <person name="Neiman D."/>
            <person name="Pearson M."/>
            <person name="Roberts A."/>
            <person name="Saif S."/>
            <person name="Shea T."/>
            <person name="Shenoy N."/>
            <person name="Sisk P."/>
            <person name="Stolte C."/>
            <person name="Sykes S."/>
            <person name="White J."/>
            <person name="Yandava C."/>
            <person name="Burger G."/>
            <person name="Gray M.W."/>
            <person name="Holland P.W.H."/>
            <person name="King N."/>
            <person name="Lang F.B.F."/>
            <person name="Roger A.J."/>
            <person name="Ruiz-Trillo I."/>
            <person name="Haas B."/>
            <person name="Nusbaum C."/>
            <person name="Birren B."/>
        </authorList>
    </citation>
    <scope>NUCLEOTIDE SEQUENCE [LARGE SCALE GENOMIC DNA]</scope>
    <source>
        <strain evidence="11 12">JP610</strain>
    </source>
</reference>
<feature type="compositionally biased region" description="Polar residues" evidence="9">
    <location>
        <begin position="647"/>
        <end position="661"/>
    </location>
</feature>
<feature type="compositionally biased region" description="Basic residues" evidence="9">
    <location>
        <begin position="1515"/>
        <end position="1530"/>
    </location>
</feature>
<feature type="compositionally biased region" description="Low complexity" evidence="9">
    <location>
        <begin position="1032"/>
        <end position="1041"/>
    </location>
</feature>
<feature type="region of interest" description="Disordered" evidence="9">
    <location>
        <begin position="1"/>
        <end position="85"/>
    </location>
</feature>
<feature type="domain" description="C2H2-type" evidence="10">
    <location>
        <begin position="1371"/>
        <end position="1400"/>
    </location>
</feature>
<feature type="compositionally biased region" description="Polar residues" evidence="9">
    <location>
        <begin position="1059"/>
        <end position="1101"/>
    </location>
</feature>
<feature type="compositionally biased region" description="Basic residues" evidence="9">
    <location>
        <begin position="204"/>
        <end position="225"/>
    </location>
</feature>
<keyword evidence="2" id="KW-0479">Metal-binding</keyword>